<keyword evidence="2" id="KW-0694">RNA-binding</keyword>
<keyword evidence="2" id="KW-0963">Cytoplasm</keyword>
<keyword evidence="2" id="KW-0820">tRNA-binding</keyword>
<organism evidence="3 4">
    <name type="scientific">Alysiella crassa</name>
    <dbReference type="NCBI Taxonomy" id="153491"/>
    <lineage>
        <taxon>Bacteria</taxon>
        <taxon>Pseudomonadati</taxon>
        <taxon>Pseudomonadota</taxon>
        <taxon>Betaproteobacteria</taxon>
        <taxon>Neisseriales</taxon>
        <taxon>Neisseriaceae</taxon>
        <taxon>Alysiella</taxon>
    </lineage>
</organism>
<dbReference type="GO" id="GO:0043908">
    <property type="term" value="F:Ser(Gly)-tRNA(Ala) hydrolase activity"/>
    <property type="evidence" value="ECO:0007669"/>
    <property type="project" value="UniProtKB-UniRule"/>
</dbReference>
<dbReference type="RefSeq" id="WP_034296633.1">
    <property type="nucleotide sequence ID" value="NZ_CP091519.2"/>
</dbReference>
<dbReference type="SUPFAM" id="SSF69500">
    <property type="entry name" value="DTD-like"/>
    <property type="match status" value="1"/>
</dbReference>
<accession>A0A376BM30</accession>
<protein>
    <recommendedName>
        <fullName evidence="2">D-aminoacyl-tRNA deacylase</fullName>
        <shortName evidence="2">DTD</shortName>
        <ecNumber evidence="2">3.1.1.96</ecNumber>
    </recommendedName>
    <alternativeName>
        <fullName evidence="2">Gly-tRNA(Ala) deacylase</fullName>
        <ecNumber evidence="2">3.1.1.-</ecNumber>
    </alternativeName>
</protein>
<dbReference type="EC" id="3.1.1.-" evidence="2"/>
<keyword evidence="2 3" id="KW-0378">Hydrolase</keyword>
<reference evidence="3 4" key="1">
    <citation type="submission" date="2018-06" db="EMBL/GenBank/DDBJ databases">
        <authorList>
            <consortium name="Pathogen Informatics"/>
            <person name="Doyle S."/>
        </authorList>
    </citation>
    <scope>NUCLEOTIDE SEQUENCE [LARGE SCALE GENOMIC DNA]</scope>
    <source>
        <strain evidence="3 4">NCTC10283</strain>
    </source>
</reference>
<comment type="function">
    <text evidence="2">An aminoacyl-tRNA editing enzyme that deacylates mischarged D-aminoacyl-tRNAs. Also deacylates mischarged glycyl-tRNA(Ala), protecting cells against glycine mischarging by AlaRS. Acts via tRNA-based rather than protein-based catalysis; rejects L-amino acids rather than detecting D-amino acids in the active site. By recycling D-aminoacyl-tRNA to D-amino acids and free tRNA molecules, this enzyme counteracts the toxicity associated with the formation of D-aminoacyl-tRNA entities in vivo and helps enforce protein L-homochirality.</text>
</comment>
<dbReference type="PANTHER" id="PTHR10472">
    <property type="entry name" value="D-TYROSYL-TRNA TYR DEACYLASE"/>
    <property type="match status" value="1"/>
</dbReference>
<feature type="short sequence motif" description="Gly-cisPro motif, important for rejection of L-amino acids" evidence="2">
    <location>
        <begin position="136"/>
        <end position="137"/>
    </location>
</feature>
<dbReference type="HAMAP" id="MF_00518">
    <property type="entry name" value="Deacylase_Dtd"/>
    <property type="match status" value="1"/>
</dbReference>
<dbReference type="Pfam" id="PF02580">
    <property type="entry name" value="Tyr_Deacylase"/>
    <property type="match status" value="1"/>
</dbReference>
<evidence type="ECO:0000313" key="3">
    <source>
        <dbReference type="EMBL" id="SSY70708.1"/>
    </source>
</evidence>
<dbReference type="GO" id="GO:0005737">
    <property type="term" value="C:cytoplasm"/>
    <property type="evidence" value="ECO:0007669"/>
    <property type="project" value="UniProtKB-SubCell"/>
</dbReference>
<dbReference type="AlphaFoldDB" id="A0A376BM30"/>
<dbReference type="PANTHER" id="PTHR10472:SF5">
    <property type="entry name" value="D-AMINOACYL-TRNA DEACYLASE 1"/>
    <property type="match status" value="1"/>
</dbReference>
<dbReference type="Gene3D" id="3.50.80.10">
    <property type="entry name" value="D-tyrosyl-tRNA(Tyr) deacylase"/>
    <property type="match status" value="1"/>
</dbReference>
<comment type="similarity">
    <text evidence="1 2">Belongs to the DTD family.</text>
</comment>
<dbReference type="GO" id="GO:0051500">
    <property type="term" value="F:D-tyrosyl-tRNA(Tyr) deacylase activity"/>
    <property type="evidence" value="ECO:0007669"/>
    <property type="project" value="TreeGrafter"/>
</dbReference>
<keyword evidence="4" id="KW-1185">Reference proteome</keyword>
<dbReference type="GO" id="GO:0019478">
    <property type="term" value="P:D-amino acid catabolic process"/>
    <property type="evidence" value="ECO:0007669"/>
    <property type="project" value="UniProtKB-UniRule"/>
</dbReference>
<evidence type="ECO:0000256" key="1">
    <source>
        <dbReference type="ARBA" id="ARBA00009673"/>
    </source>
</evidence>
<dbReference type="OrthoDB" id="9801395at2"/>
<comment type="subunit">
    <text evidence="2">Homodimer.</text>
</comment>
<name>A0A376BM30_9NEIS</name>
<comment type="subcellular location">
    <subcellularLocation>
        <location evidence="2">Cytoplasm</location>
    </subcellularLocation>
</comment>
<comment type="catalytic activity">
    <reaction evidence="2">
        <text>a D-aminoacyl-tRNA + H2O = a tRNA + a D-alpha-amino acid + H(+)</text>
        <dbReference type="Rhea" id="RHEA:13953"/>
        <dbReference type="Rhea" id="RHEA-COMP:10123"/>
        <dbReference type="Rhea" id="RHEA-COMP:10124"/>
        <dbReference type="ChEBI" id="CHEBI:15377"/>
        <dbReference type="ChEBI" id="CHEBI:15378"/>
        <dbReference type="ChEBI" id="CHEBI:59871"/>
        <dbReference type="ChEBI" id="CHEBI:78442"/>
        <dbReference type="ChEBI" id="CHEBI:79333"/>
        <dbReference type="EC" id="3.1.1.96"/>
    </reaction>
</comment>
<dbReference type="InterPro" id="IPR023509">
    <property type="entry name" value="DTD-like_sf"/>
</dbReference>
<dbReference type="GO" id="GO:0106026">
    <property type="term" value="F:Gly-tRNA(Ala) deacylase activity"/>
    <property type="evidence" value="ECO:0007669"/>
    <property type="project" value="UniProtKB-UniRule"/>
</dbReference>
<proteinExistence type="inferred from homology"/>
<dbReference type="EMBL" id="UFSO01000002">
    <property type="protein sequence ID" value="SSY70708.1"/>
    <property type="molecule type" value="Genomic_DNA"/>
</dbReference>
<gene>
    <name evidence="2 3" type="primary">dtd</name>
    <name evidence="3" type="ORF">NCTC10283_00817</name>
</gene>
<dbReference type="EC" id="3.1.1.96" evidence="2"/>
<comment type="domain">
    <text evidence="2">A Gly-cisPro motif from one monomer fits into the active site of the other monomer to allow specific chiral rejection of L-amino acids.</text>
</comment>
<sequence length="144" mass="15904">MIALIQRVKHAHVRVDEQIVGEIQHGLLVLLGVEHGDNHAKADRLLQRVLNYRVFSDEAGKMNWNVEQANGALLIVSQFTLAADTNSGNRPSFSSAAKPDEAAALYDYFCQQAACKIHTQTGQFAADMQVSLQNDGPVTFWLQV</sequence>
<dbReference type="Proteomes" id="UP000254209">
    <property type="component" value="Unassembled WGS sequence"/>
</dbReference>
<dbReference type="GO" id="GO:0000049">
    <property type="term" value="F:tRNA binding"/>
    <property type="evidence" value="ECO:0007669"/>
    <property type="project" value="UniProtKB-UniRule"/>
</dbReference>
<dbReference type="STRING" id="1120980.GCA_000745955_01247"/>
<evidence type="ECO:0000313" key="4">
    <source>
        <dbReference type="Proteomes" id="UP000254209"/>
    </source>
</evidence>
<dbReference type="FunFam" id="3.50.80.10:FF:000001">
    <property type="entry name" value="D-aminoacyl-tRNA deacylase"/>
    <property type="match status" value="1"/>
</dbReference>
<dbReference type="CDD" id="cd00563">
    <property type="entry name" value="Dtyr_deacylase"/>
    <property type="match status" value="1"/>
</dbReference>
<comment type="catalytic activity">
    <reaction evidence="2">
        <text>glycyl-tRNA(Ala) + H2O = tRNA(Ala) + glycine + H(+)</text>
        <dbReference type="Rhea" id="RHEA:53744"/>
        <dbReference type="Rhea" id="RHEA-COMP:9657"/>
        <dbReference type="Rhea" id="RHEA-COMP:13640"/>
        <dbReference type="ChEBI" id="CHEBI:15377"/>
        <dbReference type="ChEBI" id="CHEBI:15378"/>
        <dbReference type="ChEBI" id="CHEBI:57305"/>
        <dbReference type="ChEBI" id="CHEBI:78442"/>
        <dbReference type="ChEBI" id="CHEBI:78522"/>
    </reaction>
</comment>
<evidence type="ECO:0000256" key="2">
    <source>
        <dbReference type="HAMAP-Rule" id="MF_00518"/>
    </source>
</evidence>
<dbReference type="InterPro" id="IPR003732">
    <property type="entry name" value="Daa-tRNA_deacyls_DTD"/>
</dbReference>
<dbReference type="NCBIfam" id="TIGR00256">
    <property type="entry name" value="D-aminoacyl-tRNA deacylase"/>
    <property type="match status" value="1"/>
</dbReference>